<comment type="caution">
    <text evidence="2">The sequence shown here is derived from an EMBL/GenBank/DDBJ whole genome shotgun (WGS) entry which is preliminary data.</text>
</comment>
<dbReference type="EMBL" id="MNUE01000003">
    <property type="protein sequence ID" value="OJD38962.1"/>
    <property type="molecule type" value="Genomic_DNA"/>
</dbReference>
<reference evidence="2 3" key="1">
    <citation type="submission" date="2016-10" db="EMBL/GenBank/DDBJ databases">
        <title>Proteomics and genomics reveal pathogen-plant mechanisms compatible with a hemibiotrophic lifestyle of Diplodia corticola.</title>
        <authorList>
            <person name="Fernandes I."/>
            <person name="De Jonge R."/>
            <person name="Van De Peer Y."/>
            <person name="Devreese B."/>
            <person name="Alves A."/>
            <person name="Esteves A.C."/>
        </authorList>
    </citation>
    <scope>NUCLEOTIDE SEQUENCE [LARGE SCALE GENOMIC DNA]</scope>
    <source>
        <strain evidence="2 3">CBS 112549</strain>
    </source>
</reference>
<keyword evidence="3" id="KW-1185">Reference proteome</keyword>
<dbReference type="AlphaFoldDB" id="A0A1J9RFV3"/>
<dbReference type="Pfam" id="PF00069">
    <property type="entry name" value="Pkinase"/>
    <property type="match status" value="1"/>
</dbReference>
<dbReference type="SMART" id="SM00220">
    <property type="entry name" value="S_TKc"/>
    <property type="match status" value="1"/>
</dbReference>
<accession>A0A1J9RFV3</accession>
<dbReference type="SUPFAM" id="SSF56112">
    <property type="entry name" value="Protein kinase-like (PK-like)"/>
    <property type="match status" value="1"/>
</dbReference>
<feature type="domain" description="Protein kinase" evidence="1">
    <location>
        <begin position="153"/>
        <end position="476"/>
    </location>
</feature>
<gene>
    <name evidence="2" type="ORF">BKCO1_3000151</name>
</gene>
<protein>
    <submittedName>
        <fullName evidence="2">Cmgc mapk protein kinase</fullName>
    </submittedName>
</protein>
<dbReference type="GO" id="GO:0005524">
    <property type="term" value="F:ATP binding"/>
    <property type="evidence" value="ECO:0007669"/>
    <property type="project" value="InterPro"/>
</dbReference>
<dbReference type="PROSITE" id="PS50011">
    <property type="entry name" value="PROTEIN_KINASE_DOM"/>
    <property type="match status" value="1"/>
</dbReference>
<dbReference type="InterPro" id="IPR051681">
    <property type="entry name" value="Ser/Thr_Kinases-Pseudokinases"/>
</dbReference>
<dbReference type="RefSeq" id="XP_020134573.1">
    <property type="nucleotide sequence ID" value="XM_020274043.1"/>
</dbReference>
<dbReference type="STRING" id="236234.A0A1J9RFV3"/>
<dbReference type="SUPFAM" id="SSF82171">
    <property type="entry name" value="DPP6 N-terminal domain-like"/>
    <property type="match status" value="1"/>
</dbReference>
<dbReference type="GeneID" id="31014304"/>
<dbReference type="GO" id="GO:0004674">
    <property type="term" value="F:protein serine/threonine kinase activity"/>
    <property type="evidence" value="ECO:0007669"/>
    <property type="project" value="TreeGrafter"/>
</dbReference>
<dbReference type="Proteomes" id="UP000183809">
    <property type="component" value="Unassembled WGS sequence"/>
</dbReference>
<proteinExistence type="predicted"/>
<evidence type="ECO:0000259" key="1">
    <source>
        <dbReference type="PROSITE" id="PS50011"/>
    </source>
</evidence>
<name>A0A1J9RFV3_9PEZI</name>
<dbReference type="PROSITE" id="PS00108">
    <property type="entry name" value="PROTEIN_KINASE_ST"/>
    <property type="match status" value="1"/>
</dbReference>
<dbReference type="Gene3D" id="1.10.510.10">
    <property type="entry name" value="Transferase(Phosphotransferase) domain 1"/>
    <property type="match status" value="1"/>
</dbReference>
<keyword evidence="2" id="KW-0808">Transferase</keyword>
<keyword evidence="2" id="KW-0418">Kinase</keyword>
<sequence length="871" mass="98446">MCPPGDPERQFVSADALNTVWLYREGRSASRLDLFHKQLTAAERDPGINERYLKLLSVLVWIQYPYEAWREFAKTFPELSISDRQGWQDDKFPFQDAKPLHALFESEIDFDTHGQSFLRNQYLFSPARIHELPLSDSETGIRPLPDSMRLPFLDAGKLLHHGTHKVTRRKVAKGEIQTLNGEPLPLVAVKTFSPDQKRQFLAELYNLKLMKKAPLIHPNIQSCFSAIQIGSTGHLIFEPAECNLSQILHWQDTFSASFCEDIRRDLRPSYLLWEAKDLSDALDWLHNGFRPRMSSDIFRCYHLDLKPDNILVFPPTDSAVHGDIWMWKIADFGGSAIKNMRDIAQDNPDDNGPAIATIGRLRTGVYQAPEIESREHEPGTAADIWSYGCILLEILAFAHGGPGGVKRLEGVRNGTTTGRSHFYDSTFALRADIRSWIDELEIFDEGLCEFREQIYRLLHQDPAARPNAQDLKRPFEAAWDKVSKGTANGLIFPTPSKAPTSDQAADVDIPIHDPALIRLKDGPQQVDRPVSNFLRKTPSMCRMSTTGDCAIVQVKSERNYSAFGVFPEWNETSIQEPRSLLEGEEPRRYSVEKIAAQGTVCAALLRTVGSDEFQLLLCSQDKRTFHSSSKGTELSVSAHGDCIVHNDNSLKIFLSGCNHARELILPGTLKGACFSNDGKWVYVWSRTDAMDYWQIFDVTSGDPKPFLQLQRPFLRSHHPRFRNLLIALRDPSEKSSIRPLFLTIDKHGNANALISNGNAFYVHSIQGEFSGYDGGAATEDGRSILLVHQSQANRTPDLHLVDLDPEKLRTTDPDQPLVLRYDELEAPYLRDYMADTGFSISSEESNVYAYFAIKFRGDIVLKRVHVGGYNE</sequence>
<evidence type="ECO:0000313" key="3">
    <source>
        <dbReference type="Proteomes" id="UP000183809"/>
    </source>
</evidence>
<dbReference type="CDD" id="cd00180">
    <property type="entry name" value="PKc"/>
    <property type="match status" value="1"/>
</dbReference>
<dbReference type="InterPro" id="IPR008271">
    <property type="entry name" value="Ser/Thr_kinase_AS"/>
</dbReference>
<dbReference type="InterPro" id="IPR000719">
    <property type="entry name" value="Prot_kinase_dom"/>
</dbReference>
<dbReference type="InterPro" id="IPR011009">
    <property type="entry name" value="Kinase-like_dom_sf"/>
</dbReference>
<organism evidence="2 3">
    <name type="scientific">Diplodia corticola</name>
    <dbReference type="NCBI Taxonomy" id="236234"/>
    <lineage>
        <taxon>Eukaryota</taxon>
        <taxon>Fungi</taxon>
        <taxon>Dikarya</taxon>
        <taxon>Ascomycota</taxon>
        <taxon>Pezizomycotina</taxon>
        <taxon>Dothideomycetes</taxon>
        <taxon>Dothideomycetes incertae sedis</taxon>
        <taxon>Botryosphaeriales</taxon>
        <taxon>Botryosphaeriaceae</taxon>
        <taxon>Diplodia</taxon>
    </lineage>
</organism>
<evidence type="ECO:0000313" key="2">
    <source>
        <dbReference type="EMBL" id="OJD38962.1"/>
    </source>
</evidence>
<dbReference type="OrthoDB" id="5986190at2759"/>
<dbReference type="PANTHER" id="PTHR44329">
    <property type="entry name" value="SERINE/THREONINE-PROTEIN KINASE TNNI3K-RELATED"/>
    <property type="match status" value="1"/>
</dbReference>